<organism evidence="2 3">
    <name type="scientific">Thermococcus siculi</name>
    <dbReference type="NCBI Taxonomy" id="72803"/>
    <lineage>
        <taxon>Archaea</taxon>
        <taxon>Methanobacteriati</taxon>
        <taxon>Methanobacteriota</taxon>
        <taxon>Thermococci</taxon>
        <taxon>Thermococcales</taxon>
        <taxon>Thermococcaceae</taxon>
        <taxon>Thermococcus</taxon>
    </lineage>
</organism>
<dbReference type="KEGG" id="tsl:A3L11_02425"/>
<keyword evidence="3" id="KW-1185">Reference proteome</keyword>
<evidence type="ECO:0000313" key="2">
    <source>
        <dbReference type="EMBL" id="ASJ08143.1"/>
    </source>
</evidence>
<dbReference type="OrthoDB" id="101320at2157"/>
<name>A0A2Z2MVD1_9EURY</name>
<dbReference type="AlphaFoldDB" id="A0A2Z2MVD1"/>
<gene>
    <name evidence="2" type="ORF">A3L11_02425</name>
</gene>
<evidence type="ECO:0000313" key="3">
    <source>
        <dbReference type="Proteomes" id="UP000250125"/>
    </source>
</evidence>
<reference evidence="2 3" key="1">
    <citation type="submission" date="2016-04" db="EMBL/GenBank/DDBJ databases">
        <title>Complete genome sequence of Thermococcus siculi type strain RG-20.</title>
        <authorList>
            <person name="Oger P.M."/>
        </authorList>
    </citation>
    <scope>NUCLEOTIDE SEQUENCE [LARGE SCALE GENOMIC DNA]</scope>
    <source>
        <strain evidence="2 3">RG-20</strain>
    </source>
</reference>
<dbReference type="RefSeq" id="WP_088855381.1">
    <property type="nucleotide sequence ID" value="NZ_CP015103.1"/>
</dbReference>
<protein>
    <submittedName>
        <fullName evidence="2">Uncharacterized protein</fullName>
    </submittedName>
</protein>
<dbReference type="PROSITE" id="PS51257">
    <property type="entry name" value="PROKAR_LIPOPROTEIN"/>
    <property type="match status" value="1"/>
</dbReference>
<feature type="compositionally biased region" description="Low complexity" evidence="1">
    <location>
        <begin position="38"/>
        <end position="63"/>
    </location>
</feature>
<dbReference type="Proteomes" id="UP000250125">
    <property type="component" value="Chromosome"/>
</dbReference>
<accession>A0A2Z2MVD1</accession>
<dbReference type="EMBL" id="CP015103">
    <property type="protein sequence ID" value="ASJ08143.1"/>
    <property type="molecule type" value="Genomic_DNA"/>
</dbReference>
<sequence length="289" mass="31878">MKGYAIPLIAILLIGFIGGCLGGNGETTPTATTSVHNTGSSQSFTPSTTPTTTSEPTTTTQTQKEPDREELLKSVSEIRRFTYTGNSTLRMVVTIEQDNATETDNVTLNIVEKGYIDYESWSAWVNSTSVSLPDGARTNTSMIVLNNVTYLSTMVGWVKTEDPAASEVLWRYNIVSLAKEFLRKKPDSIEGGEVLRLVYLVPDYKLKDLATVYFAVSPDTRISVEKGKLELYFRDGRLSGGRLLFTVSSETHVDDPTLGEMTITQSGSWEETFEITSINEKRTVKAPIT</sequence>
<feature type="region of interest" description="Disordered" evidence="1">
    <location>
        <begin position="31"/>
        <end position="69"/>
    </location>
</feature>
<proteinExistence type="predicted"/>
<evidence type="ECO:0000256" key="1">
    <source>
        <dbReference type="SAM" id="MobiDB-lite"/>
    </source>
</evidence>
<dbReference type="GeneID" id="33317057"/>